<dbReference type="PANTHER" id="PTHR28259">
    <property type="entry name" value="FLUORIDE EXPORT PROTEIN 1-RELATED"/>
    <property type="match status" value="1"/>
</dbReference>
<dbReference type="InterPro" id="IPR003691">
    <property type="entry name" value="FluC"/>
</dbReference>
<keyword evidence="10" id="KW-0813">Transport</keyword>
<organism evidence="12 13">
    <name type="scientific">Streptomyces purpureus</name>
    <dbReference type="NCBI Taxonomy" id="1951"/>
    <lineage>
        <taxon>Bacteria</taxon>
        <taxon>Bacillati</taxon>
        <taxon>Actinomycetota</taxon>
        <taxon>Actinomycetes</taxon>
        <taxon>Kitasatosporales</taxon>
        <taxon>Streptomycetaceae</taxon>
        <taxon>Streptomyces</taxon>
    </lineage>
</organism>
<comment type="caution">
    <text evidence="12">The sequence shown here is derived from an EMBL/GenBank/DDBJ whole genome shotgun (WGS) entry which is preliminary data.</text>
</comment>
<feature type="binding site" evidence="10">
    <location>
        <position position="125"/>
    </location>
    <ligand>
        <name>Na(+)</name>
        <dbReference type="ChEBI" id="CHEBI:29101"/>
        <note>structural</note>
    </ligand>
</feature>
<proteinExistence type="inferred from homology"/>
<evidence type="ECO:0000256" key="8">
    <source>
        <dbReference type="ARBA" id="ARBA00035585"/>
    </source>
</evidence>
<evidence type="ECO:0000256" key="2">
    <source>
        <dbReference type="ARBA" id="ARBA00022475"/>
    </source>
</evidence>
<feature type="transmembrane region" description="Helical" evidence="10">
    <location>
        <begin position="147"/>
        <end position="170"/>
    </location>
</feature>
<dbReference type="NCBIfam" id="TIGR00494">
    <property type="entry name" value="crcB"/>
    <property type="match status" value="1"/>
</dbReference>
<feature type="transmembrane region" description="Helical" evidence="10">
    <location>
        <begin position="88"/>
        <end position="106"/>
    </location>
</feature>
<dbReference type="AlphaFoldDB" id="A0A918H5K0"/>
<reference evidence="12" key="2">
    <citation type="submission" date="2020-09" db="EMBL/GenBank/DDBJ databases">
        <authorList>
            <person name="Sun Q."/>
            <person name="Ohkuma M."/>
        </authorList>
    </citation>
    <scope>NUCLEOTIDE SEQUENCE</scope>
    <source>
        <strain evidence="12">JCM 3172</strain>
    </source>
</reference>
<comment type="activity regulation">
    <text evidence="10">Na(+) is not transported, but it plays an essential structural role and its presence is essential for fluoride channel function.</text>
</comment>
<evidence type="ECO:0000256" key="7">
    <source>
        <dbReference type="ARBA" id="ARBA00035120"/>
    </source>
</evidence>
<feature type="binding site" evidence="10">
    <location>
        <position position="128"/>
    </location>
    <ligand>
        <name>Na(+)</name>
        <dbReference type="ChEBI" id="CHEBI:29101"/>
        <note>structural</note>
    </ligand>
</feature>
<dbReference type="Proteomes" id="UP000619486">
    <property type="component" value="Unassembled WGS sequence"/>
</dbReference>
<comment type="similarity">
    <text evidence="7 10">Belongs to the fluoride channel Fluc/FEX (TC 1.A.43) family.</text>
</comment>
<keyword evidence="10" id="KW-0479">Metal-binding</keyword>
<evidence type="ECO:0000256" key="11">
    <source>
        <dbReference type="SAM" id="MobiDB-lite"/>
    </source>
</evidence>
<comment type="subcellular location">
    <subcellularLocation>
        <location evidence="1 10">Cell membrane</location>
        <topology evidence="1 10">Multi-pass membrane protein</topology>
    </subcellularLocation>
</comment>
<evidence type="ECO:0000313" key="12">
    <source>
        <dbReference type="EMBL" id="GGT36424.1"/>
    </source>
</evidence>
<evidence type="ECO:0000256" key="6">
    <source>
        <dbReference type="ARBA" id="ARBA00023303"/>
    </source>
</evidence>
<dbReference type="HAMAP" id="MF_00454">
    <property type="entry name" value="FluC"/>
    <property type="match status" value="1"/>
</dbReference>
<accession>A0A918H5K0</accession>
<keyword evidence="13" id="KW-1185">Reference proteome</keyword>
<evidence type="ECO:0000256" key="10">
    <source>
        <dbReference type="HAMAP-Rule" id="MF_00454"/>
    </source>
</evidence>
<keyword evidence="2 10" id="KW-1003">Cell membrane</keyword>
<feature type="transmembrane region" description="Helical" evidence="10">
    <location>
        <begin position="118"/>
        <end position="135"/>
    </location>
</feature>
<feature type="transmembrane region" description="Helical" evidence="10">
    <location>
        <begin position="52"/>
        <end position="76"/>
    </location>
</feature>
<feature type="region of interest" description="Disordered" evidence="11">
    <location>
        <begin position="1"/>
        <end position="48"/>
    </location>
</feature>
<keyword evidence="10" id="KW-0406">Ion transport</keyword>
<dbReference type="Pfam" id="PF02537">
    <property type="entry name" value="CRCB"/>
    <property type="match status" value="1"/>
</dbReference>
<dbReference type="GO" id="GO:0062054">
    <property type="term" value="F:fluoride channel activity"/>
    <property type="evidence" value="ECO:0007669"/>
    <property type="project" value="UniProtKB-UniRule"/>
</dbReference>
<comment type="function">
    <text evidence="9 10">Fluoride-specific ion channel. Important for reducing fluoride concentration in the cell, thus reducing its toxicity.</text>
</comment>
<evidence type="ECO:0000256" key="3">
    <source>
        <dbReference type="ARBA" id="ARBA00022692"/>
    </source>
</evidence>
<keyword evidence="3 10" id="KW-0812">Transmembrane</keyword>
<comment type="catalytic activity">
    <reaction evidence="8">
        <text>fluoride(in) = fluoride(out)</text>
        <dbReference type="Rhea" id="RHEA:76159"/>
        <dbReference type="ChEBI" id="CHEBI:17051"/>
    </reaction>
    <physiologicalReaction direction="left-to-right" evidence="8">
        <dbReference type="Rhea" id="RHEA:76160"/>
    </physiologicalReaction>
</comment>
<keyword evidence="6 10" id="KW-0407">Ion channel</keyword>
<keyword evidence="10" id="KW-0915">Sodium</keyword>
<keyword evidence="5 10" id="KW-0472">Membrane</keyword>
<keyword evidence="4 10" id="KW-1133">Transmembrane helix</keyword>
<protein>
    <recommendedName>
        <fullName evidence="10">Fluoride-specific ion channel FluC</fullName>
    </recommendedName>
</protein>
<name>A0A918H5K0_9ACTN</name>
<dbReference type="RefSeq" id="WP_019887247.1">
    <property type="nucleotide sequence ID" value="NZ_BMQQ01000011.1"/>
</dbReference>
<dbReference type="EMBL" id="BMQQ01000011">
    <property type="protein sequence ID" value="GGT36424.1"/>
    <property type="molecule type" value="Genomic_DNA"/>
</dbReference>
<evidence type="ECO:0000256" key="9">
    <source>
        <dbReference type="ARBA" id="ARBA00049940"/>
    </source>
</evidence>
<reference evidence="12" key="1">
    <citation type="journal article" date="2014" name="Int. J. Syst. Evol. Microbiol.">
        <title>Complete genome sequence of Corynebacterium casei LMG S-19264T (=DSM 44701T), isolated from a smear-ripened cheese.</title>
        <authorList>
            <consortium name="US DOE Joint Genome Institute (JGI-PGF)"/>
            <person name="Walter F."/>
            <person name="Albersmeier A."/>
            <person name="Kalinowski J."/>
            <person name="Ruckert C."/>
        </authorList>
    </citation>
    <scope>NUCLEOTIDE SEQUENCE</scope>
    <source>
        <strain evidence="12">JCM 3172</strain>
    </source>
</reference>
<evidence type="ECO:0000256" key="5">
    <source>
        <dbReference type="ARBA" id="ARBA00023136"/>
    </source>
</evidence>
<evidence type="ECO:0000313" key="13">
    <source>
        <dbReference type="Proteomes" id="UP000619486"/>
    </source>
</evidence>
<dbReference type="GO" id="GO:0005886">
    <property type="term" value="C:plasma membrane"/>
    <property type="evidence" value="ECO:0007669"/>
    <property type="project" value="UniProtKB-SubCell"/>
</dbReference>
<evidence type="ECO:0000256" key="1">
    <source>
        <dbReference type="ARBA" id="ARBA00004651"/>
    </source>
</evidence>
<evidence type="ECO:0000256" key="4">
    <source>
        <dbReference type="ARBA" id="ARBA00022989"/>
    </source>
</evidence>
<dbReference type="PANTHER" id="PTHR28259:SF1">
    <property type="entry name" value="FLUORIDE EXPORT PROTEIN 1-RELATED"/>
    <property type="match status" value="1"/>
</dbReference>
<dbReference type="GO" id="GO:0140114">
    <property type="term" value="P:cellular detoxification of fluoride"/>
    <property type="evidence" value="ECO:0007669"/>
    <property type="project" value="UniProtKB-UniRule"/>
</dbReference>
<dbReference type="GO" id="GO:0046872">
    <property type="term" value="F:metal ion binding"/>
    <property type="evidence" value="ECO:0007669"/>
    <property type="project" value="UniProtKB-KW"/>
</dbReference>
<gene>
    <name evidence="10" type="primary">fluC</name>
    <name evidence="10" type="synonym">crcB</name>
    <name evidence="12" type="ORF">GCM10014713_32640</name>
</gene>
<sequence>MTREHPEDDAPAPGPEPKPTGWAAEPADPDTAIDPWPPKPGRPSRTPAREQAAILSVIALGGALGACARYGATLIWPTDPTAFPWTTFWTNVSGCAAMGVLMVLITERFTVHPLVRPFLGTGVLGGFTTFSTATIDTQRLLDGGRLATALLYVSATLAAALAAVWAAAALTRRAVV</sequence>